<keyword evidence="2" id="KW-1185">Reference proteome</keyword>
<evidence type="ECO:0000313" key="1">
    <source>
        <dbReference type="EMBL" id="RKN50057.1"/>
    </source>
</evidence>
<sequence length="340" mass="36998">MSLDMGVVPSGAELSRATVVALLSRLLGDDRDLHEGVAAGEFAELVWEGERIGTQWFVHPGATGVSELVVSIFDAFPLRPAAEYRAEVARVVEVLRELAQATGGRFLVEEGDVTDAPLGEVLDLVSPDAAATTPAGMVLSTTTESPEDFLRRYLAAGAERFALLRERTARAGEPPRLDLSRDSLVPLWAFAIDHLAPRAVDAPLEKVILDGGDVFQRPKDAVLPMWYGRSAFLAPYVWSDGSLALVDAISFYAVECVRHAVPGLTWQVGHEEPRGYMHEGQPVLAGRGPDLQPVTSMMPLLGRVYYLRRPDPTNPRTPPAPEDLRDWFDAAVAERRPTGG</sequence>
<proteinExistence type="predicted"/>
<dbReference type="RefSeq" id="WP_120783234.1">
    <property type="nucleotide sequence ID" value="NZ_JBHLUP010000008.1"/>
</dbReference>
<dbReference type="Proteomes" id="UP000279968">
    <property type="component" value="Unassembled WGS sequence"/>
</dbReference>
<dbReference type="OrthoDB" id="3337731at2"/>
<reference evidence="1 2" key="1">
    <citation type="journal article" date="2015" name="Int. J. Syst. Evol. Microbiol.">
        <title>Micromonospora costi sp. nov., isolated from a leaf of Costus speciosus.</title>
        <authorList>
            <person name="Thawai C."/>
        </authorList>
    </citation>
    <scope>NUCLEOTIDE SEQUENCE [LARGE SCALE GENOMIC DNA]</scope>
    <source>
        <strain evidence="1 2">CS1-12</strain>
    </source>
</reference>
<accession>A0A3A9ZRI2</accession>
<gene>
    <name evidence="1" type="ORF">D7193_31095</name>
</gene>
<dbReference type="EMBL" id="RBAN01000009">
    <property type="protein sequence ID" value="RKN50057.1"/>
    <property type="molecule type" value="Genomic_DNA"/>
</dbReference>
<comment type="caution">
    <text evidence="1">The sequence shown here is derived from an EMBL/GenBank/DDBJ whole genome shotgun (WGS) entry which is preliminary data.</text>
</comment>
<evidence type="ECO:0000313" key="2">
    <source>
        <dbReference type="Proteomes" id="UP000279968"/>
    </source>
</evidence>
<dbReference type="AlphaFoldDB" id="A0A3A9ZRI2"/>
<organism evidence="1 2">
    <name type="scientific">Micromonospora costi</name>
    <dbReference type="NCBI Taxonomy" id="1530042"/>
    <lineage>
        <taxon>Bacteria</taxon>
        <taxon>Bacillati</taxon>
        <taxon>Actinomycetota</taxon>
        <taxon>Actinomycetes</taxon>
        <taxon>Micromonosporales</taxon>
        <taxon>Micromonosporaceae</taxon>
        <taxon>Micromonospora</taxon>
    </lineage>
</organism>
<protein>
    <submittedName>
        <fullName evidence="1">Uncharacterized protein</fullName>
    </submittedName>
</protein>
<name>A0A3A9ZRI2_9ACTN</name>